<organism evidence="1">
    <name type="scientific">Loa loa</name>
    <name type="common">Eye worm</name>
    <name type="synonym">Filaria loa</name>
    <dbReference type="NCBI Taxonomy" id="7209"/>
    <lineage>
        <taxon>Eukaryota</taxon>
        <taxon>Metazoa</taxon>
        <taxon>Ecdysozoa</taxon>
        <taxon>Nematoda</taxon>
        <taxon>Chromadorea</taxon>
        <taxon>Rhabditida</taxon>
        <taxon>Spirurina</taxon>
        <taxon>Spiruromorpha</taxon>
        <taxon>Filarioidea</taxon>
        <taxon>Onchocercidae</taxon>
        <taxon>Loa</taxon>
    </lineage>
</organism>
<gene>
    <name evidence="1" type="ORF">LOAG_18263</name>
</gene>
<protein>
    <submittedName>
        <fullName evidence="1">Uncharacterized protein</fullName>
    </submittedName>
</protein>
<dbReference type="CTD" id="31251883"/>
<dbReference type="AlphaFoldDB" id="A0A1S0UHY4"/>
<sequence>PRKCGLPLNRISRDKRYVRKPNYHLKVMGGTDVEVGEHPWTVAVYINNCIFHFSSSINSLQRPFTQSFT</sequence>
<proteinExistence type="predicted"/>
<name>A0A1S0UHY4_LOALO</name>
<feature type="non-terminal residue" evidence="1">
    <location>
        <position position="1"/>
    </location>
</feature>
<dbReference type="OMA" id="INNCIFH"/>
<dbReference type="EMBL" id="JH712306">
    <property type="protein sequence ID" value="EJD74424.1"/>
    <property type="molecule type" value="Genomic_DNA"/>
</dbReference>
<dbReference type="RefSeq" id="XP_020305345.1">
    <property type="nucleotide sequence ID" value="XM_020450926.1"/>
</dbReference>
<dbReference type="InParanoid" id="A0A1S0UHY4"/>
<dbReference type="KEGG" id="loa:LOAG_18263"/>
<accession>A0A1S0UHY4</accession>
<evidence type="ECO:0000313" key="1">
    <source>
        <dbReference type="EMBL" id="EJD74424.1"/>
    </source>
</evidence>
<dbReference type="GeneID" id="31251883"/>
<reference evidence="1" key="1">
    <citation type="submission" date="2012-04" db="EMBL/GenBank/DDBJ databases">
        <title>The Genome Sequence of Loa loa.</title>
        <authorList>
            <consortium name="The Broad Institute Genome Sequencing Platform"/>
            <consortium name="Broad Institute Genome Sequencing Center for Infectious Disease"/>
            <person name="Nutman T.B."/>
            <person name="Fink D.L."/>
            <person name="Russ C."/>
            <person name="Young S."/>
            <person name="Zeng Q."/>
            <person name="Gargeya S."/>
            <person name="Alvarado L."/>
            <person name="Berlin A."/>
            <person name="Chapman S.B."/>
            <person name="Chen Z."/>
            <person name="Freedman E."/>
            <person name="Gellesch M."/>
            <person name="Goldberg J."/>
            <person name="Griggs A."/>
            <person name="Gujja S."/>
            <person name="Heilman E.R."/>
            <person name="Heiman D."/>
            <person name="Howarth C."/>
            <person name="Mehta T."/>
            <person name="Neiman D."/>
            <person name="Pearson M."/>
            <person name="Roberts A."/>
            <person name="Saif S."/>
            <person name="Shea T."/>
            <person name="Shenoy N."/>
            <person name="Sisk P."/>
            <person name="Stolte C."/>
            <person name="Sykes S."/>
            <person name="White J."/>
            <person name="Yandava C."/>
            <person name="Haas B."/>
            <person name="Henn M.R."/>
            <person name="Nusbaum C."/>
            <person name="Birren B."/>
        </authorList>
    </citation>
    <scope>NUCLEOTIDE SEQUENCE [LARGE SCALE GENOMIC DNA]</scope>
</reference>